<name>A0A5C4Y6Y3_9DEIO</name>
<accession>A0A5C4Y6Y3</accession>
<dbReference type="AlphaFoldDB" id="A0A5C4Y6Y3"/>
<proteinExistence type="predicted"/>
<dbReference type="RefSeq" id="WP_139403742.1">
    <property type="nucleotide sequence ID" value="NZ_JACHEW010000011.1"/>
</dbReference>
<comment type="caution">
    <text evidence="2">The sequence shown here is derived from an EMBL/GenBank/DDBJ whole genome shotgun (WGS) entry which is preliminary data.</text>
</comment>
<organism evidence="2 3">
    <name type="scientific">Deinococcus radiopugnans ATCC 19172</name>
    <dbReference type="NCBI Taxonomy" id="585398"/>
    <lineage>
        <taxon>Bacteria</taxon>
        <taxon>Thermotogati</taxon>
        <taxon>Deinococcota</taxon>
        <taxon>Deinococci</taxon>
        <taxon>Deinococcales</taxon>
        <taxon>Deinococcaceae</taxon>
        <taxon>Deinococcus</taxon>
    </lineage>
</organism>
<reference evidence="1 4" key="2">
    <citation type="submission" date="2020-08" db="EMBL/GenBank/DDBJ databases">
        <title>Genomic Encyclopedia of Type Strains, Phase IV (KMG-IV): sequencing the most valuable type-strain genomes for metagenomic binning, comparative biology and taxonomic classification.</title>
        <authorList>
            <person name="Goeker M."/>
        </authorList>
    </citation>
    <scope>NUCLEOTIDE SEQUENCE [LARGE SCALE GENOMIC DNA]</scope>
    <source>
        <strain evidence="1 4">DSM 12027</strain>
    </source>
</reference>
<keyword evidence="4" id="KW-1185">Reference proteome</keyword>
<sequence length="80" mass="8657">MPSYVLVQELPTTAQLDAVVEAIIQAGFQDVVATYGPTPHPVSGTGLTVVLNHPDPERMVQARKCWVDELARLGFHATMA</sequence>
<dbReference type="EMBL" id="VDMO01000012">
    <property type="protein sequence ID" value="TNM70716.1"/>
    <property type="molecule type" value="Genomic_DNA"/>
</dbReference>
<evidence type="ECO:0000313" key="1">
    <source>
        <dbReference type="EMBL" id="MBB6017048.1"/>
    </source>
</evidence>
<evidence type="ECO:0000313" key="3">
    <source>
        <dbReference type="Proteomes" id="UP000313988"/>
    </source>
</evidence>
<evidence type="ECO:0000313" key="4">
    <source>
        <dbReference type="Proteomes" id="UP000629870"/>
    </source>
</evidence>
<evidence type="ECO:0000313" key="2">
    <source>
        <dbReference type="EMBL" id="TNM70716.1"/>
    </source>
</evidence>
<dbReference type="Proteomes" id="UP000313988">
    <property type="component" value="Unassembled WGS sequence"/>
</dbReference>
<protein>
    <submittedName>
        <fullName evidence="2">Uncharacterized protein</fullName>
    </submittedName>
</protein>
<reference evidence="2 3" key="1">
    <citation type="submission" date="2019-06" db="EMBL/GenBank/DDBJ databases">
        <title>Genome sequence of Deinococcus radiopugnans ATCC 19172.</title>
        <authorList>
            <person name="Maclea K.S."/>
            <person name="Maynard C.R."/>
        </authorList>
    </citation>
    <scope>NUCLEOTIDE SEQUENCE [LARGE SCALE GENOMIC DNA]</scope>
    <source>
        <strain evidence="2 3">ATCC 19172</strain>
    </source>
</reference>
<gene>
    <name evidence="2" type="ORF">FHR04_12515</name>
    <name evidence="1" type="ORF">HNQ04_002310</name>
</gene>
<dbReference type="Proteomes" id="UP000629870">
    <property type="component" value="Unassembled WGS sequence"/>
</dbReference>
<dbReference type="EMBL" id="JACHEW010000011">
    <property type="protein sequence ID" value="MBB6017048.1"/>
    <property type="molecule type" value="Genomic_DNA"/>
</dbReference>